<feature type="active site" description="Acyl-ester intermediate" evidence="7">
    <location>
        <position position="67"/>
    </location>
</feature>
<dbReference type="GO" id="GO:0008800">
    <property type="term" value="F:beta-lactamase activity"/>
    <property type="evidence" value="ECO:0007669"/>
    <property type="project" value="UniProtKB-UniRule"/>
</dbReference>
<feature type="chain" id="PRO_5009179383" description="Beta-lactamase" evidence="9">
    <location>
        <begin position="22"/>
        <end position="261"/>
    </location>
</feature>
<evidence type="ECO:0000259" key="10">
    <source>
        <dbReference type="Pfam" id="PF00905"/>
    </source>
</evidence>
<reference evidence="11 14" key="2">
    <citation type="submission" date="2021-05" db="EMBL/GenBank/DDBJ databases">
        <title>Molecular characterization for Shewanella algae harboring chromosomal blaOXA-55-like strains isolated from clinical and environment sample.</title>
        <authorList>
            <person name="Ohama Y."/>
            <person name="Aoki K."/>
            <person name="Harada S."/>
            <person name="Moriya K."/>
            <person name="Ishii Y."/>
            <person name="Tateda K."/>
        </authorList>
    </citation>
    <scope>NUCLEOTIDE SEQUENCE [LARGE SCALE GENOMIC DNA]</scope>
    <source>
        <strain evidence="11 14">MBTL60-118</strain>
    </source>
</reference>
<evidence type="ECO:0000256" key="9">
    <source>
        <dbReference type="SAM" id="SignalP"/>
    </source>
</evidence>
<keyword evidence="6 8" id="KW-0046">Antibiotic resistance</keyword>
<keyword evidence="5 8" id="KW-0378">Hydrolase</keyword>
<reference evidence="12 13" key="1">
    <citation type="submission" date="2016-07" db="EMBL/GenBank/DDBJ databases">
        <title>Whole-genome of two Shewanella species isolated from a digestive organ of sea cucumber Apostichopus japonicus Selenka 1867.</title>
        <authorList>
            <person name="Hong H.-H."/>
            <person name="Choi H."/>
            <person name="Cheon S."/>
            <person name="Oh J.-S."/>
            <person name="Lee H.-G."/>
            <person name="Park C."/>
        </authorList>
    </citation>
    <scope>NUCLEOTIDE SEQUENCE [LARGE SCALE GENOMIC DNA]</scope>
    <source>
        <strain evidence="12 13">CSB03KR</strain>
    </source>
</reference>
<dbReference type="SUPFAM" id="SSF56601">
    <property type="entry name" value="beta-lactamase/transpeptidase-like"/>
    <property type="match status" value="1"/>
</dbReference>
<evidence type="ECO:0000313" key="13">
    <source>
        <dbReference type="Proteomes" id="UP000095230"/>
    </source>
</evidence>
<dbReference type="InterPro" id="IPR012338">
    <property type="entry name" value="Beta-lactam/transpept-like"/>
</dbReference>
<dbReference type="NCBIfam" id="NF012161">
    <property type="entry name" value="bla_class_D_main"/>
    <property type="match status" value="1"/>
</dbReference>
<feature type="domain" description="Penicillin-binding protein transpeptidase" evidence="10">
    <location>
        <begin position="50"/>
        <end position="255"/>
    </location>
</feature>
<organism evidence="12 13">
    <name type="scientific">Shewanella colwelliana</name>
    <name type="common">Alteromonas colwelliana</name>
    <dbReference type="NCBI Taxonomy" id="23"/>
    <lineage>
        <taxon>Bacteria</taxon>
        <taxon>Pseudomonadati</taxon>
        <taxon>Pseudomonadota</taxon>
        <taxon>Gammaproteobacteria</taxon>
        <taxon>Alteromonadales</taxon>
        <taxon>Shewanellaceae</taxon>
        <taxon>Shewanella</taxon>
    </lineage>
</organism>
<evidence type="ECO:0000256" key="4">
    <source>
        <dbReference type="ARBA" id="ARBA00022729"/>
    </source>
</evidence>
<dbReference type="Proteomes" id="UP000095230">
    <property type="component" value="Unassembled WGS sequence"/>
</dbReference>
<evidence type="ECO:0000256" key="5">
    <source>
        <dbReference type="ARBA" id="ARBA00022801"/>
    </source>
</evidence>
<feature type="signal peptide" evidence="9">
    <location>
        <begin position="1"/>
        <end position="21"/>
    </location>
</feature>
<accession>A0A1E5IW93</accession>
<dbReference type="PROSITE" id="PS00337">
    <property type="entry name" value="BETA_LACTAMASE_D"/>
    <property type="match status" value="1"/>
</dbReference>
<comment type="catalytic activity">
    <reaction evidence="1 8">
        <text>a beta-lactam + H2O = a substituted beta-amino acid</text>
        <dbReference type="Rhea" id="RHEA:20401"/>
        <dbReference type="ChEBI" id="CHEBI:15377"/>
        <dbReference type="ChEBI" id="CHEBI:35627"/>
        <dbReference type="ChEBI" id="CHEBI:140347"/>
        <dbReference type="EC" id="3.5.2.6"/>
    </reaction>
</comment>
<proteinExistence type="inferred from homology"/>
<evidence type="ECO:0000256" key="6">
    <source>
        <dbReference type="ARBA" id="ARBA00023251"/>
    </source>
</evidence>
<dbReference type="EMBL" id="MCBT01000024">
    <property type="protein sequence ID" value="OEG74173.1"/>
    <property type="molecule type" value="Genomic_DNA"/>
</dbReference>
<comment type="caution">
    <text evidence="12">The sequence shown here is derived from an EMBL/GenBank/DDBJ whole genome shotgun (WGS) entry which is preliminary data.</text>
</comment>
<gene>
    <name evidence="11" type="primary">blaA</name>
    <name evidence="12" type="ORF">BEL05_00815</name>
    <name evidence="11" type="ORF">TUM3794_02860</name>
</gene>
<dbReference type="Proteomes" id="UP000773469">
    <property type="component" value="Unassembled WGS sequence"/>
</dbReference>
<dbReference type="EMBL" id="BPEU01000002">
    <property type="protein sequence ID" value="GIU35340.1"/>
    <property type="molecule type" value="Genomic_DNA"/>
</dbReference>
<dbReference type="STRING" id="23.BEL05_00815"/>
<comment type="similarity">
    <text evidence="2 8">Belongs to the class-D beta-lactamase family.</text>
</comment>
<evidence type="ECO:0000313" key="14">
    <source>
        <dbReference type="Proteomes" id="UP000773469"/>
    </source>
</evidence>
<dbReference type="OrthoDB" id="9762883at2"/>
<dbReference type="GO" id="GO:0046677">
    <property type="term" value="P:response to antibiotic"/>
    <property type="evidence" value="ECO:0007669"/>
    <property type="project" value="UniProtKB-UniRule"/>
</dbReference>
<keyword evidence="4 9" id="KW-0732">Signal</keyword>
<evidence type="ECO:0000313" key="11">
    <source>
        <dbReference type="EMBL" id="GIU35340.1"/>
    </source>
</evidence>
<dbReference type="GO" id="GO:0008658">
    <property type="term" value="F:penicillin binding"/>
    <property type="evidence" value="ECO:0007669"/>
    <property type="project" value="InterPro"/>
</dbReference>
<dbReference type="EC" id="3.5.2.6" evidence="3 8"/>
<protein>
    <recommendedName>
        <fullName evidence="3 8">Beta-lactamase</fullName>
        <ecNumber evidence="3 8">3.5.2.6</ecNumber>
    </recommendedName>
</protein>
<evidence type="ECO:0000256" key="3">
    <source>
        <dbReference type="ARBA" id="ARBA00012865"/>
    </source>
</evidence>
<dbReference type="GO" id="GO:0017001">
    <property type="term" value="P:antibiotic catabolic process"/>
    <property type="evidence" value="ECO:0007669"/>
    <property type="project" value="InterPro"/>
</dbReference>
<feature type="modified residue" description="N6-carboxylysine" evidence="7">
    <location>
        <position position="70"/>
    </location>
</feature>
<name>A0A1E5IW93_SHECO</name>
<dbReference type="InterPro" id="IPR001460">
    <property type="entry name" value="PCN-bd_Tpept"/>
</dbReference>
<evidence type="ECO:0000256" key="8">
    <source>
        <dbReference type="RuleBase" id="RU361140"/>
    </source>
</evidence>
<dbReference type="Gene3D" id="3.40.710.10">
    <property type="entry name" value="DD-peptidase/beta-lactamase superfamily"/>
    <property type="match status" value="1"/>
</dbReference>
<dbReference type="InterPro" id="IPR002137">
    <property type="entry name" value="Beta-lactam_class-D_AS"/>
</dbReference>
<dbReference type="RefSeq" id="WP_069670971.1">
    <property type="nucleotide sequence ID" value="NZ_BPEU01000002.1"/>
</dbReference>
<sequence length="261" mass="29608">MRLLMLSTILLASVIPLAAQAKTDADSVQQAFSDFDVEGVLVLLDDNSGERVTNNLARSQQGYIPASTFKIPNSLLLIEAGLVKDEQTQFVWDGIKRDYNSWNRDHSFASAMKYSVVPIYQKLAVALGERRMSQGVSLLNYGNNNIDGGLDRFWLDGELAISANEQVQFLQRLYHNQLPVSERSQRIVKTMMLNEANSDWVLRAKTGYGVRQNKKIGWWVGWIEKEDTTYFFAMNMDIDNVKQLPYRKAIVKQALTHLGVI</sequence>
<evidence type="ECO:0000256" key="1">
    <source>
        <dbReference type="ARBA" id="ARBA00001526"/>
    </source>
</evidence>
<keyword evidence="14" id="KW-1185">Reference proteome</keyword>
<dbReference type="AlphaFoldDB" id="A0A1E5IW93"/>
<evidence type="ECO:0000256" key="7">
    <source>
        <dbReference type="PIRSR" id="PIRSR602137-50"/>
    </source>
</evidence>
<evidence type="ECO:0000313" key="12">
    <source>
        <dbReference type="EMBL" id="OEG74173.1"/>
    </source>
</evidence>
<dbReference type="Pfam" id="PF00905">
    <property type="entry name" value="Transpeptidase"/>
    <property type="match status" value="1"/>
</dbReference>
<evidence type="ECO:0000256" key="2">
    <source>
        <dbReference type="ARBA" id="ARBA00007898"/>
    </source>
</evidence>